<evidence type="ECO:0000313" key="2">
    <source>
        <dbReference type="Proteomes" id="UP000324611"/>
    </source>
</evidence>
<dbReference type="CDD" id="cd07040">
    <property type="entry name" value="HP"/>
    <property type="match status" value="1"/>
</dbReference>
<organism evidence="1 2">
    <name type="scientific">Chitinophaga agrisoli</name>
    <dbReference type="NCBI Taxonomy" id="2607653"/>
    <lineage>
        <taxon>Bacteria</taxon>
        <taxon>Pseudomonadati</taxon>
        <taxon>Bacteroidota</taxon>
        <taxon>Chitinophagia</taxon>
        <taxon>Chitinophagales</taxon>
        <taxon>Chitinophagaceae</taxon>
        <taxon>Chitinophaga</taxon>
    </lineage>
</organism>
<proteinExistence type="predicted"/>
<accession>A0A5B2VTL7</accession>
<sequence>MIERMKYYPFILFLLFSCQTAPVRQPVPLTEDSSFLTGSFFLVRHAEKNPGADSTLTPEGEARAQKLYTLLKDSGLQKVYFTPFKRTVQTADPLLEQLHLDTAYYSPDTTGESLIYTITRHEDWGKRILIVGHSNTLLPLLRALKAKPPLDSIGDKDYDNLFIVYKHRDSVKLSWKKF</sequence>
<reference evidence="1 2" key="1">
    <citation type="submission" date="2019-09" db="EMBL/GenBank/DDBJ databases">
        <title>Chitinophaga ginsengihumi sp. nov., isolated from soil of ginseng rhizosphere.</title>
        <authorList>
            <person name="Lee J."/>
        </authorList>
    </citation>
    <scope>NUCLEOTIDE SEQUENCE [LARGE SCALE GENOMIC DNA]</scope>
    <source>
        <strain evidence="1 2">BN140078</strain>
    </source>
</reference>
<gene>
    <name evidence="1" type="ORF">F0L74_19005</name>
</gene>
<dbReference type="InterPro" id="IPR029033">
    <property type="entry name" value="His_PPase_superfam"/>
</dbReference>
<reference evidence="1 2" key="2">
    <citation type="submission" date="2019-09" db="EMBL/GenBank/DDBJ databases">
        <authorList>
            <person name="Jin C."/>
        </authorList>
    </citation>
    <scope>NUCLEOTIDE SEQUENCE [LARGE SCALE GENOMIC DNA]</scope>
    <source>
        <strain evidence="1 2">BN140078</strain>
    </source>
</reference>
<evidence type="ECO:0000313" key="1">
    <source>
        <dbReference type="EMBL" id="KAA2241948.1"/>
    </source>
</evidence>
<dbReference type="Proteomes" id="UP000324611">
    <property type="component" value="Unassembled WGS sequence"/>
</dbReference>
<dbReference type="EMBL" id="VUOC01000003">
    <property type="protein sequence ID" value="KAA2241948.1"/>
    <property type="molecule type" value="Genomic_DNA"/>
</dbReference>
<dbReference type="PROSITE" id="PS51257">
    <property type="entry name" value="PROKAR_LIPOPROTEIN"/>
    <property type="match status" value="1"/>
</dbReference>
<protein>
    <submittedName>
        <fullName evidence="1">Histidine phosphatase family protein</fullName>
    </submittedName>
</protein>
<name>A0A5B2VTL7_9BACT</name>
<keyword evidence="2" id="KW-1185">Reference proteome</keyword>
<dbReference type="Pfam" id="PF00300">
    <property type="entry name" value="His_Phos_1"/>
    <property type="match status" value="1"/>
</dbReference>
<dbReference type="SUPFAM" id="SSF53254">
    <property type="entry name" value="Phosphoglycerate mutase-like"/>
    <property type="match status" value="1"/>
</dbReference>
<dbReference type="AlphaFoldDB" id="A0A5B2VTL7"/>
<dbReference type="SMART" id="SM00855">
    <property type="entry name" value="PGAM"/>
    <property type="match status" value="1"/>
</dbReference>
<dbReference type="InterPro" id="IPR013078">
    <property type="entry name" value="His_Pase_superF_clade-1"/>
</dbReference>
<comment type="caution">
    <text evidence="1">The sequence shown here is derived from an EMBL/GenBank/DDBJ whole genome shotgun (WGS) entry which is preliminary data.</text>
</comment>
<dbReference type="Gene3D" id="3.40.50.1240">
    <property type="entry name" value="Phosphoglycerate mutase-like"/>
    <property type="match status" value="1"/>
</dbReference>